<dbReference type="EMBL" id="MU069691">
    <property type="protein sequence ID" value="KAF5835721.1"/>
    <property type="molecule type" value="Genomic_DNA"/>
</dbReference>
<feature type="compositionally biased region" description="Basic and acidic residues" evidence="1">
    <location>
        <begin position="473"/>
        <end position="485"/>
    </location>
</feature>
<feature type="region of interest" description="Disordered" evidence="1">
    <location>
        <begin position="453"/>
        <end position="513"/>
    </location>
</feature>
<protein>
    <recommendedName>
        <fullName evidence="2">XPG-I domain-containing protein</fullName>
    </recommendedName>
</protein>
<gene>
    <name evidence="3" type="ORF">DUNSADRAFT_6947</name>
</gene>
<keyword evidence="4" id="KW-1185">Reference proteome</keyword>
<evidence type="ECO:0000313" key="4">
    <source>
        <dbReference type="Proteomes" id="UP000815325"/>
    </source>
</evidence>
<sequence length="928" mass="100326">MCAALNAAGLVNACASADVDVLLFGAEVSYKRMHLQADAPLNDELEFCELAQLRKSLGIRRGGTEALRAVGLLCGGDYASGASKVGHIKAFDAVRCLLSGAEDDSGLLTCLRQAVEKGPDPDLLSLDKCTGCKRCGHESGTKTTCRTHKKGCAECGTSDECHQRPNDVCACKFHRLSLERNLAKVLEAASNTPGFLEAFDNAAEAYATGFREAAAAVSALQRQGFVGTWRRRPDLNAVAQILGNNVRWARSTVRPKLRPLLIQWDVCQGPNPQAAVEWRPLSITKVSTNANAPWRYIVQLQRNRGTGGSHEDEEADLAWLQGAEKASGQQTTDGAAGDDGDGEQQQGGDDGEDEQGQSQSTAAGAGASQQQTQQQKKPPAKKTKQQTTMLRISMMKQAWPDLVECFERAERVKAEAAAVRVAKKEAKARDKNPLVSAAQQNLMASVFKVVKNPPQSSEQAAASTCPKSSKPLGSHDDKAALEHRVSSGRSRRKGGGSQQQQQKQQQQLQQQQTRGPLDRFFMLGCSGGAEQSRTLGGAHAATQGLQRSGSHAHDEGLQRSSHAHDEGLQRSSSHSHDEGLHRSCSHAHDERLQRSSSQAHDEGLQRSSSHAHDEGLQRSSQAHDEGLQRSRQAHDEGLHRSSSHSHDEGLQRSSSHAHDEGLHKSSSHAHDEGLHRSSSHAHDEGLQRSSSHAHDERLHRSSSQAHGEGRALQGQGPGGLDSHEGGRLTLAQRLQAKKQAWQRSLEQQIASSHSHADPGLDSEQQPHQQQEQQQQQQQQHLSHLHQKSENQGQQEMCAGGSEQRCFSSPSAISSSRALQVHHPASPLSPSKRSPASLHSPSKRLAADNEEQPRGASSSSTVGSARACLFGSGDQEFSSGEARLAPPRHHFNRKHMLDKSEAAEVRGLQEQQGSQERAAPEVIVISDSD</sequence>
<dbReference type="InterPro" id="IPR006084">
    <property type="entry name" value="XPG/Rad2"/>
</dbReference>
<reference evidence="3" key="1">
    <citation type="submission" date="2017-08" db="EMBL/GenBank/DDBJ databases">
        <authorList>
            <person name="Polle J.E."/>
            <person name="Barry K."/>
            <person name="Cushman J."/>
            <person name="Schmutz J."/>
            <person name="Tran D."/>
            <person name="Hathwaick L.T."/>
            <person name="Yim W.C."/>
            <person name="Jenkins J."/>
            <person name="Mckie-Krisberg Z.M."/>
            <person name="Prochnik S."/>
            <person name="Lindquist E."/>
            <person name="Dockter R.B."/>
            <person name="Adam C."/>
            <person name="Molina H."/>
            <person name="Bunkerborg J."/>
            <person name="Jin E."/>
            <person name="Buchheim M."/>
            <person name="Magnuson J."/>
        </authorList>
    </citation>
    <scope>NUCLEOTIDE SEQUENCE</scope>
    <source>
        <strain evidence="3">CCAP 19/18</strain>
    </source>
</reference>
<dbReference type="PANTHER" id="PTHR11081">
    <property type="entry name" value="FLAP ENDONUCLEASE FAMILY MEMBER"/>
    <property type="match status" value="1"/>
</dbReference>
<dbReference type="Gene3D" id="3.40.50.1010">
    <property type="entry name" value="5'-nuclease"/>
    <property type="match status" value="1"/>
</dbReference>
<dbReference type="InterPro" id="IPR006086">
    <property type="entry name" value="XPG-I_dom"/>
</dbReference>
<feature type="compositionally biased region" description="Low complexity" evidence="1">
    <location>
        <begin position="762"/>
        <end position="781"/>
    </location>
</feature>
<feature type="compositionally biased region" description="Polar residues" evidence="1">
    <location>
        <begin position="827"/>
        <end position="839"/>
    </location>
</feature>
<evidence type="ECO:0000256" key="1">
    <source>
        <dbReference type="SAM" id="MobiDB-lite"/>
    </source>
</evidence>
<organism evidence="3 4">
    <name type="scientific">Dunaliella salina</name>
    <name type="common">Green alga</name>
    <name type="synonym">Protococcus salinus</name>
    <dbReference type="NCBI Taxonomy" id="3046"/>
    <lineage>
        <taxon>Eukaryota</taxon>
        <taxon>Viridiplantae</taxon>
        <taxon>Chlorophyta</taxon>
        <taxon>core chlorophytes</taxon>
        <taxon>Chlorophyceae</taxon>
        <taxon>CS clade</taxon>
        <taxon>Chlamydomonadales</taxon>
        <taxon>Dunaliellaceae</taxon>
        <taxon>Dunaliella</taxon>
    </lineage>
</organism>
<feature type="compositionally biased region" description="Polar residues" evidence="1">
    <location>
        <begin position="741"/>
        <end position="753"/>
    </location>
</feature>
<feature type="region of interest" description="Disordered" evidence="1">
    <location>
        <begin position="532"/>
        <end position="928"/>
    </location>
</feature>
<dbReference type="Proteomes" id="UP000815325">
    <property type="component" value="Unassembled WGS sequence"/>
</dbReference>
<dbReference type="InterPro" id="IPR029060">
    <property type="entry name" value="PIN-like_dom_sf"/>
</dbReference>
<dbReference type="Pfam" id="PF00867">
    <property type="entry name" value="XPG_I"/>
    <property type="match status" value="1"/>
</dbReference>
<feature type="compositionally biased region" description="Basic and acidic residues" evidence="1">
    <location>
        <begin position="551"/>
        <end position="699"/>
    </location>
</feature>
<feature type="compositionally biased region" description="Polar residues" evidence="1">
    <location>
        <begin position="453"/>
        <end position="467"/>
    </location>
</feature>
<feature type="compositionally biased region" description="Low complexity" evidence="1">
    <location>
        <begin position="498"/>
        <end position="512"/>
    </location>
</feature>
<accession>A0ABQ7GM85</accession>
<feature type="domain" description="XPG-I" evidence="2">
    <location>
        <begin position="2"/>
        <end position="77"/>
    </location>
</feature>
<evidence type="ECO:0000313" key="3">
    <source>
        <dbReference type="EMBL" id="KAF5835721.1"/>
    </source>
</evidence>
<feature type="region of interest" description="Disordered" evidence="1">
    <location>
        <begin position="324"/>
        <end position="387"/>
    </location>
</feature>
<feature type="compositionally biased region" description="Basic and acidic residues" evidence="1">
    <location>
        <begin position="894"/>
        <end position="903"/>
    </location>
</feature>
<comment type="caution">
    <text evidence="3">The sequence shown here is derived from an EMBL/GenBank/DDBJ whole genome shotgun (WGS) entry which is preliminary data.</text>
</comment>
<proteinExistence type="predicted"/>
<dbReference type="SUPFAM" id="SSF88723">
    <property type="entry name" value="PIN domain-like"/>
    <property type="match status" value="1"/>
</dbReference>
<feature type="compositionally biased region" description="Low complexity" evidence="1">
    <location>
        <begin position="356"/>
        <end position="377"/>
    </location>
</feature>
<name>A0ABQ7GM85_DUNSA</name>
<evidence type="ECO:0000259" key="2">
    <source>
        <dbReference type="Pfam" id="PF00867"/>
    </source>
</evidence>
<dbReference type="PANTHER" id="PTHR11081:SF59">
    <property type="entry name" value="FI23547P1"/>
    <property type="match status" value="1"/>
</dbReference>